<dbReference type="EMBL" id="VOBQ01000018">
    <property type="protein sequence ID" value="TWO68711.1"/>
    <property type="molecule type" value="Genomic_DNA"/>
</dbReference>
<dbReference type="AlphaFoldDB" id="A0A562ZJX8"/>
<sequence length="73" mass="8274">MPSQRIVLLLLLLASPWPALACSPCRTMVFASVFDSHFTLRLMLVVLPVALLVLLATWLYRTTESRHDDAHVR</sequence>
<comment type="caution">
    <text evidence="3">The sequence shown here is derived from an EMBL/GenBank/DDBJ whole genome shotgun (WGS) entry which is preliminary data.</text>
</comment>
<keyword evidence="1" id="KW-1133">Transmembrane helix</keyword>
<evidence type="ECO:0000256" key="2">
    <source>
        <dbReference type="SAM" id="SignalP"/>
    </source>
</evidence>
<reference evidence="3 4" key="1">
    <citation type="submission" date="2019-07" db="EMBL/GenBank/DDBJ databases">
        <title>Caenimonas sedimenti sp. nov., isolated from activated sludge.</title>
        <authorList>
            <person name="Xu J."/>
        </authorList>
    </citation>
    <scope>NUCLEOTIDE SEQUENCE [LARGE SCALE GENOMIC DNA]</scope>
    <source>
        <strain evidence="3 4">HX-9-20</strain>
    </source>
</reference>
<proteinExistence type="predicted"/>
<feature type="chain" id="PRO_5021727156" evidence="2">
    <location>
        <begin position="22"/>
        <end position="73"/>
    </location>
</feature>
<gene>
    <name evidence="3" type="ORF">FN976_22215</name>
</gene>
<evidence type="ECO:0000313" key="3">
    <source>
        <dbReference type="EMBL" id="TWO68711.1"/>
    </source>
</evidence>
<accession>A0A562ZJX8</accession>
<feature type="transmembrane region" description="Helical" evidence="1">
    <location>
        <begin position="37"/>
        <end position="60"/>
    </location>
</feature>
<keyword evidence="1" id="KW-0812">Transmembrane</keyword>
<keyword evidence="1" id="KW-0472">Membrane</keyword>
<feature type="signal peptide" evidence="2">
    <location>
        <begin position="1"/>
        <end position="21"/>
    </location>
</feature>
<name>A0A562ZJX8_9BURK</name>
<dbReference type="Proteomes" id="UP000318199">
    <property type="component" value="Unassembled WGS sequence"/>
</dbReference>
<keyword evidence="4" id="KW-1185">Reference proteome</keyword>
<keyword evidence="2" id="KW-0732">Signal</keyword>
<evidence type="ECO:0000256" key="1">
    <source>
        <dbReference type="SAM" id="Phobius"/>
    </source>
</evidence>
<protein>
    <submittedName>
        <fullName evidence="3">Uncharacterized protein</fullName>
    </submittedName>
</protein>
<organism evidence="3 4">
    <name type="scientific">Caenimonas sedimenti</name>
    <dbReference type="NCBI Taxonomy" id="2596921"/>
    <lineage>
        <taxon>Bacteria</taxon>
        <taxon>Pseudomonadati</taxon>
        <taxon>Pseudomonadota</taxon>
        <taxon>Betaproteobacteria</taxon>
        <taxon>Burkholderiales</taxon>
        <taxon>Comamonadaceae</taxon>
        <taxon>Caenimonas</taxon>
    </lineage>
</organism>
<dbReference type="RefSeq" id="WP_145895257.1">
    <property type="nucleotide sequence ID" value="NZ_VOBQ01000018.1"/>
</dbReference>
<evidence type="ECO:0000313" key="4">
    <source>
        <dbReference type="Proteomes" id="UP000318199"/>
    </source>
</evidence>